<keyword evidence="3" id="KW-1185">Reference proteome</keyword>
<reference evidence="3" key="1">
    <citation type="journal article" date="2014" name="Proc. Natl. Acad. Sci. U.S.A.">
        <title>Extensive sampling of basidiomycete genomes demonstrates inadequacy of the white-rot/brown-rot paradigm for wood decay fungi.</title>
        <authorList>
            <person name="Riley R."/>
            <person name="Salamov A.A."/>
            <person name="Brown D.W."/>
            <person name="Nagy L.G."/>
            <person name="Floudas D."/>
            <person name="Held B.W."/>
            <person name="Levasseur A."/>
            <person name="Lombard V."/>
            <person name="Morin E."/>
            <person name="Otillar R."/>
            <person name="Lindquist E.A."/>
            <person name="Sun H."/>
            <person name="LaButti K.M."/>
            <person name="Schmutz J."/>
            <person name="Jabbour D."/>
            <person name="Luo H."/>
            <person name="Baker S.E."/>
            <person name="Pisabarro A.G."/>
            <person name="Walton J.D."/>
            <person name="Blanchette R.A."/>
            <person name="Henrissat B."/>
            <person name="Martin F."/>
            <person name="Cullen D."/>
            <person name="Hibbett D.S."/>
            <person name="Grigoriev I.V."/>
        </authorList>
    </citation>
    <scope>NUCLEOTIDE SEQUENCE [LARGE SCALE GENOMIC DNA]</scope>
    <source>
        <strain evidence="3">CBS 339.88</strain>
    </source>
</reference>
<gene>
    <name evidence="2" type="ORF">GALMADRAFT_256239</name>
</gene>
<dbReference type="EMBL" id="KL142404">
    <property type="protein sequence ID" value="KDR68999.1"/>
    <property type="molecule type" value="Genomic_DNA"/>
</dbReference>
<dbReference type="HOGENOM" id="CLU_155369_0_0_1"/>
<accession>A0A067SMU4</accession>
<dbReference type="AlphaFoldDB" id="A0A067SMU4"/>
<feature type="non-terminal residue" evidence="2">
    <location>
        <position position="1"/>
    </location>
</feature>
<organism evidence="2 3">
    <name type="scientific">Galerina marginata (strain CBS 339.88)</name>
    <dbReference type="NCBI Taxonomy" id="685588"/>
    <lineage>
        <taxon>Eukaryota</taxon>
        <taxon>Fungi</taxon>
        <taxon>Dikarya</taxon>
        <taxon>Basidiomycota</taxon>
        <taxon>Agaricomycotina</taxon>
        <taxon>Agaricomycetes</taxon>
        <taxon>Agaricomycetidae</taxon>
        <taxon>Agaricales</taxon>
        <taxon>Agaricineae</taxon>
        <taxon>Strophariaceae</taxon>
        <taxon>Galerina</taxon>
    </lineage>
</organism>
<name>A0A067SMU4_GALM3</name>
<proteinExistence type="predicted"/>
<evidence type="ECO:0000313" key="2">
    <source>
        <dbReference type="EMBL" id="KDR68999.1"/>
    </source>
</evidence>
<feature type="compositionally biased region" description="Low complexity" evidence="1">
    <location>
        <begin position="117"/>
        <end position="127"/>
    </location>
</feature>
<feature type="region of interest" description="Disordered" evidence="1">
    <location>
        <begin position="1"/>
        <end position="78"/>
    </location>
</feature>
<evidence type="ECO:0000256" key="1">
    <source>
        <dbReference type="SAM" id="MobiDB-lite"/>
    </source>
</evidence>
<feature type="region of interest" description="Disordered" evidence="1">
    <location>
        <begin position="117"/>
        <end position="136"/>
    </location>
</feature>
<evidence type="ECO:0000313" key="3">
    <source>
        <dbReference type="Proteomes" id="UP000027222"/>
    </source>
</evidence>
<sequence length="136" mass="14664">LQRRSVTPDPTAPALTPRQVKPTHHLRRPSPPVSLHQRGAHHVGVGYEVTRRRTPDINTENNRDGVGGYAAPVSVSPHLPRLPPRAQYLHASGNSPQVWGGYGETTRQCTCLPSATTAVVPSTPTSTRNPPCGCWG</sequence>
<dbReference type="Proteomes" id="UP000027222">
    <property type="component" value="Unassembled WGS sequence"/>
</dbReference>
<protein>
    <submittedName>
        <fullName evidence="2">Uncharacterized protein</fullName>
    </submittedName>
</protein>